<evidence type="ECO:0000259" key="9">
    <source>
        <dbReference type="PROSITE" id="PS50255"/>
    </source>
</evidence>
<reference evidence="10" key="1">
    <citation type="submission" date="2014-11" db="EMBL/GenBank/DDBJ databases">
        <authorList>
            <person name="Otto D Thomas"/>
            <person name="Naeem Raeece"/>
        </authorList>
    </citation>
    <scope>NUCLEOTIDE SEQUENCE</scope>
</reference>
<gene>
    <name evidence="10" type="ORF">Cvel_26678</name>
</gene>
<keyword evidence="4 8" id="KW-0479">Metal-binding</keyword>
<name>A0A0G4HE65_9ALVE</name>
<dbReference type="PhylomeDB" id="A0A0G4HE65"/>
<dbReference type="EMBL" id="CDMZ01002432">
    <property type="protein sequence ID" value="CEM42350.1"/>
    <property type="molecule type" value="Genomic_DNA"/>
</dbReference>
<dbReference type="PRINTS" id="PR00363">
    <property type="entry name" value="CYTOCHROMEB5"/>
</dbReference>
<dbReference type="FunFam" id="3.10.120.10:FF:000002">
    <property type="entry name" value="Cytochrome b5 type B"/>
    <property type="match status" value="1"/>
</dbReference>
<evidence type="ECO:0000256" key="1">
    <source>
        <dbReference type="ARBA" id="ARBA00004370"/>
    </source>
</evidence>
<dbReference type="AlphaFoldDB" id="A0A0G4HE65"/>
<keyword evidence="2 8" id="KW-0349">Heme</keyword>
<sequence>MAESYAKKKNLPTVTKKELEKHKTERDCWIALHGIVYDVTKFLPDHPGGPEIVVGSAGRDATEEFEEVSHSENARFMAAEYEVGVLEGSEGTATGPLVSEDSQVPTKKGPLNAGLGSSWLLPAAVVVAGAAVAFFVIQSKRASSSR</sequence>
<dbReference type="GO" id="GO:0020037">
    <property type="term" value="F:heme binding"/>
    <property type="evidence" value="ECO:0007669"/>
    <property type="project" value="UniProtKB-UniRule"/>
</dbReference>
<comment type="similarity">
    <text evidence="7 8">Belongs to the cytochrome b5 family.</text>
</comment>
<feature type="domain" description="Cytochrome b5 heme-binding" evidence="9">
    <location>
        <begin position="11"/>
        <end position="87"/>
    </location>
</feature>
<keyword evidence="8" id="KW-1133">Transmembrane helix</keyword>
<dbReference type="GO" id="GO:0046872">
    <property type="term" value="F:metal ion binding"/>
    <property type="evidence" value="ECO:0007669"/>
    <property type="project" value="UniProtKB-UniRule"/>
</dbReference>
<dbReference type="InterPro" id="IPR018506">
    <property type="entry name" value="Cyt_B5_heme-BS"/>
</dbReference>
<evidence type="ECO:0000256" key="6">
    <source>
        <dbReference type="ARBA" id="ARBA00023136"/>
    </source>
</evidence>
<evidence type="ECO:0000256" key="3">
    <source>
        <dbReference type="ARBA" id="ARBA00022692"/>
    </source>
</evidence>
<dbReference type="PROSITE" id="PS00191">
    <property type="entry name" value="CYTOCHROME_B5_1"/>
    <property type="match status" value="1"/>
</dbReference>
<evidence type="ECO:0000256" key="8">
    <source>
        <dbReference type="RuleBase" id="RU362121"/>
    </source>
</evidence>
<dbReference type="GO" id="GO:0016020">
    <property type="term" value="C:membrane"/>
    <property type="evidence" value="ECO:0007669"/>
    <property type="project" value="UniProtKB-SubCell"/>
</dbReference>
<protein>
    <recommendedName>
        <fullName evidence="9">Cytochrome b5 heme-binding domain-containing protein</fullName>
    </recommendedName>
</protein>
<evidence type="ECO:0000256" key="5">
    <source>
        <dbReference type="ARBA" id="ARBA00023004"/>
    </source>
</evidence>
<dbReference type="PROSITE" id="PS50255">
    <property type="entry name" value="CYTOCHROME_B5_2"/>
    <property type="match status" value="1"/>
</dbReference>
<proteinExistence type="inferred from homology"/>
<dbReference type="SUPFAM" id="SSF55856">
    <property type="entry name" value="Cytochrome b5-like heme/steroid binding domain"/>
    <property type="match status" value="1"/>
</dbReference>
<dbReference type="VEuPathDB" id="CryptoDB:Cvel_26678"/>
<evidence type="ECO:0000256" key="2">
    <source>
        <dbReference type="ARBA" id="ARBA00022617"/>
    </source>
</evidence>
<comment type="subcellular location">
    <subcellularLocation>
        <location evidence="1">Membrane</location>
    </subcellularLocation>
</comment>
<keyword evidence="5 8" id="KW-0408">Iron</keyword>
<dbReference type="InterPro" id="IPR001199">
    <property type="entry name" value="Cyt_B5-like_heme/steroid-bd"/>
</dbReference>
<dbReference type="Pfam" id="PF00173">
    <property type="entry name" value="Cyt-b5"/>
    <property type="match status" value="1"/>
</dbReference>
<keyword evidence="6 8" id="KW-0472">Membrane</keyword>
<accession>A0A0G4HE65</accession>
<dbReference type="InterPro" id="IPR050668">
    <property type="entry name" value="Cytochrome_b5"/>
</dbReference>
<dbReference type="InterPro" id="IPR036400">
    <property type="entry name" value="Cyt_B5-like_heme/steroid_sf"/>
</dbReference>
<keyword evidence="3 8" id="KW-0812">Transmembrane</keyword>
<evidence type="ECO:0000256" key="7">
    <source>
        <dbReference type="ARBA" id="ARBA00038168"/>
    </source>
</evidence>
<dbReference type="Gene3D" id="3.10.120.10">
    <property type="entry name" value="Cytochrome b5-like heme/steroid binding domain"/>
    <property type="match status" value="1"/>
</dbReference>
<evidence type="ECO:0000256" key="4">
    <source>
        <dbReference type="ARBA" id="ARBA00022723"/>
    </source>
</evidence>
<organism evidence="10">
    <name type="scientific">Chromera velia CCMP2878</name>
    <dbReference type="NCBI Taxonomy" id="1169474"/>
    <lineage>
        <taxon>Eukaryota</taxon>
        <taxon>Sar</taxon>
        <taxon>Alveolata</taxon>
        <taxon>Colpodellida</taxon>
        <taxon>Chromeraceae</taxon>
        <taxon>Chromera</taxon>
    </lineage>
</organism>
<dbReference type="PANTHER" id="PTHR19359">
    <property type="entry name" value="CYTOCHROME B5"/>
    <property type="match status" value="1"/>
</dbReference>
<feature type="transmembrane region" description="Helical" evidence="8">
    <location>
        <begin position="119"/>
        <end position="137"/>
    </location>
</feature>
<dbReference type="SMART" id="SM01117">
    <property type="entry name" value="Cyt-b5"/>
    <property type="match status" value="1"/>
</dbReference>
<evidence type="ECO:0000313" key="10">
    <source>
        <dbReference type="EMBL" id="CEM42350.1"/>
    </source>
</evidence>